<dbReference type="Proteomes" id="UP000694845">
    <property type="component" value="Unplaced"/>
</dbReference>
<dbReference type="OMA" id="DIASHCY"/>
<sequence length="140" mass="15128">MSSMILVTSVFILVLMASRTCTLAAQNSTGLECYQCHGVMGEVTDCGVNLHPDDTLNTTRCAHSCAKIVTYMIDQKIAITRDCVEQCEDGCVKDIASHCYYCCNTTLCNGSAGLHDPTPSLGLQLCISLMLVTCPFVFLT</sequence>
<evidence type="ECO:0000313" key="2">
    <source>
        <dbReference type="Proteomes" id="UP000694845"/>
    </source>
</evidence>
<feature type="chain" id="PRO_5034419408" evidence="1">
    <location>
        <begin position="25"/>
        <end position="140"/>
    </location>
</feature>
<dbReference type="AlphaFoldDB" id="A0A8B7ZY08"/>
<keyword evidence="2" id="KW-1185">Reference proteome</keyword>
<protein>
    <submittedName>
        <fullName evidence="3">Uncharacterized protein LOC110989710</fullName>
    </submittedName>
</protein>
<gene>
    <name evidence="3" type="primary">LOC110989710</name>
</gene>
<reference evidence="3" key="1">
    <citation type="submission" date="2025-08" db="UniProtKB">
        <authorList>
            <consortium name="RefSeq"/>
        </authorList>
    </citation>
    <scope>IDENTIFICATION</scope>
</reference>
<feature type="signal peptide" evidence="1">
    <location>
        <begin position="1"/>
        <end position="24"/>
    </location>
</feature>
<dbReference type="KEGG" id="aplc:110989710"/>
<evidence type="ECO:0000313" key="3">
    <source>
        <dbReference type="RefSeq" id="XP_022109977.1"/>
    </source>
</evidence>
<keyword evidence="1" id="KW-0732">Signal</keyword>
<name>A0A8B7ZY08_ACAPL</name>
<accession>A0A8B7ZY08</accession>
<organism evidence="2 3">
    <name type="scientific">Acanthaster planci</name>
    <name type="common">Crown-of-thorns starfish</name>
    <dbReference type="NCBI Taxonomy" id="133434"/>
    <lineage>
        <taxon>Eukaryota</taxon>
        <taxon>Metazoa</taxon>
        <taxon>Echinodermata</taxon>
        <taxon>Eleutherozoa</taxon>
        <taxon>Asterozoa</taxon>
        <taxon>Asteroidea</taxon>
        <taxon>Valvatacea</taxon>
        <taxon>Valvatida</taxon>
        <taxon>Acanthasteridae</taxon>
        <taxon>Acanthaster</taxon>
    </lineage>
</organism>
<dbReference type="GeneID" id="110989710"/>
<dbReference type="RefSeq" id="XP_022109977.1">
    <property type="nucleotide sequence ID" value="XM_022254285.1"/>
</dbReference>
<dbReference type="OrthoDB" id="5834205at2759"/>
<proteinExistence type="predicted"/>
<evidence type="ECO:0000256" key="1">
    <source>
        <dbReference type="SAM" id="SignalP"/>
    </source>
</evidence>